<dbReference type="Gene3D" id="3.40.630.30">
    <property type="match status" value="1"/>
</dbReference>
<evidence type="ECO:0000259" key="1">
    <source>
        <dbReference type="PROSITE" id="PS51186"/>
    </source>
</evidence>
<proteinExistence type="predicted"/>
<dbReference type="EMBL" id="CP122539">
    <property type="protein sequence ID" value="WGH76619.1"/>
    <property type="molecule type" value="Genomic_DNA"/>
</dbReference>
<evidence type="ECO:0000313" key="3">
    <source>
        <dbReference type="Proteomes" id="UP001232001"/>
    </source>
</evidence>
<dbReference type="InterPro" id="IPR016181">
    <property type="entry name" value="Acyl_CoA_acyltransferase"/>
</dbReference>
<feature type="domain" description="N-acetyltransferase" evidence="1">
    <location>
        <begin position="1"/>
        <end position="144"/>
    </location>
</feature>
<dbReference type="CDD" id="cd04301">
    <property type="entry name" value="NAT_SF"/>
    <property type="match status" value="1"/>
</dbReference>
<evidence type="ECO:0000313" key="2">
    <source>
        <dbReference type="EMBL" id="WGH76619.1"/>
    </source>
</evidence>
<dbReference type="RefSeq" id="WP_279652483.1">
    <property type="nucleotide sequence ID" value="NZ_CP122539.1"/>
</dbReference>
<protein>
    <submittedName>
        <fullName evidence="2">GNAT family N-acetyltransferase</fullName>
    </submittedName>
</protein>
<dbReference type="SUPFAM" id="SSF55729">
    <property type="entry name" value="Acyl-CoA N-acyltransferases (Nat)"/>
    <property type="match status" value="1"/>
</dbReference>
<organism evidence="2 3">
    <name type="scientific">Tenacibaculum tangerinum</name>
    <dbReference type="NCBI Taxonomy" id="3038772"/>
    <lineage>
        <taxon>Bacteria</taxon>
        <taxon>Pseudomonadati</taxon>
        <taxon>Bacteroidota</taxon>
        <taxon>Flavobacteriia</taxon>
        <taxon>Flavobacteriales</taxon>
        <taxon>Flavobacteriaceae</taxon>
        <taxon>Tenacibaculum</taxon>
    </lineage>
</organism>
<keyword evidence="3" id="KW-1185">Reference proteome</keyword>
<dbReference type="Proteomes" id="UP001232001">
    <property type="component" value="Chromosome"/>
</dbReference>
<dbReference type="InterPro" id="IPR000182">
    <property type="entry name" value="GNAT_dom"/>
</dbReference>
<dbReference type="PANTHER" id="PTHR43617:SF34">
    <property type="entry name" value="PUTATIVE-RELATED"/>
    <property type="match status" value="1"/>
</dbReference>
<dbReference type="Pfam" id="PF00583">
    <property type="entry name" value="Acetyltransf_1"/>
    <property type="match status" value="1"/>
</dbReference>
<name>A0ABY8L8Z8_9FLAO</name>
<dbReference type="PANTHER" id="PTHR43617">
    <property type="entry name" value="L-AMINO ACID N-ACETYLTRANSFERASE"/>
    <property type="match status" value="1"/>
</dbReference>
<accession>A0ABY8L8Z8</accession>
<reference evidence="2 3" key="1">
    <citation type="submission" date="2023-04" db="EMBL/GenBank/DDBJ databases">
        <title>Tenacibaculum tangerinum sp. nov., isolated from sea tidal flat of South Korea.</title>
        <authorList>
            <person name="Lee S.H."/>
            <person name="Kim J.-J."/>
        </authorList>
    </citation>
    <scope>NUCLEOTIDE SEQUENCE [LARGE SCALE GENOMIC DNA]</scope>
    <source>
        <strain evidence="2 3">GRR-S3-23</strain>
    </source>
</reference>
<dbReference type="InterPro" id="IPR050276">
    <property type="entry name" value="MshD_Acetyltransferase"/>
</dbReference>
<dbReference type="PROSITE" id="PS51186">
    <property type="entry name" value="GNAT"/>
    <property type="match status" value="1"/>
</dbReference>
<gene>
    <name evidence="2" type="ORF">P8625_05525</name>
</gene>
<sequence>MLYEAIYQPDETNSISRDVIRLPEISLYIDNFGQKENDYCLVADLNNKIIGAAWTRVLAGKIKGFGNVDDKTPEFAISLYKEYRNQGIGTLLMKNMISDLREKGYKQTSLSVQKNNYAFRVYQKLGFETISENNEDYLMLLNLR</sequence>